<dbReference type="Pfam" id="PF00746">
    <property type="entry name" value="Gram_pos_anchor"/>
    <property type="match status" value="1"/>
</dbReference>
<dbReference type="OrthoDB" id="1771364at2"/>
<name>A0A6C2CBW5_9LACO</name>
<keyword evidence="1" id="KW-0134">Cell wall</keyword>
<protein>
    <submittedName>
        <fullName evidence="7">LPXTG cell wall anchor domain-containing protein</fullName>
    </submittedName>
</protein>
<proteinExistence type="predicted"/>
<dbReference type="EMBL" id="SDGZ01000003">
    <property type="protein sequence ID" value="TYC51112.1"/>
    <property type="molecule type" value="Genomic_DNA"/>
</dbReference>
<evidence type="ECO:0000256" key="1">
    <source>
        <dbReference type="ARBA" id="ARBA00022512"/>
    </source>
</evidence>
<gene>
    <name evidence="7" type="ORF">ESZ50_00810</name>
</gene>
<keyword evidence="4" id="KW-0572">Peptidoglycan-anchor</keyword>
<dbReference type="NCBIfam" id="TIGR01167">
    <property type="entry name" value="LPXTG_anchor"/>
    <property type="match status" value="1"/>
</dbReference>
<feature type="non-terminal residue" evidence="7">
    <location>
        <position position="1"/>
    </location>
</feature>
<comment type="caution">
    <text evidence="7">The sequence shown here is derived from an EMBL/GenBank/DDBJ whole genome shotgun (WGS) entry which is preliminary data.</text>
</comment>
<dbReference type="RefSeq" id="WP_148621698.1">
    <property type="nucleotide sequence ID" value="NZ_SDGZ01000003.1"/>
</dbReference>
<dbReference type="Proteomes" id="UP000371977">
    <property type="component" value="Unassembled WGS sequence"/>
</dbReference>
<dbReference type="AlphaFoldDB" id="A0A6C2CBW5"/>
<dbReference type="InterPro" id="IPR019931">
    <property type="entry name" value="LPXTG_anchor"/>
</dbReference>
<feature type="region of interest" description="Disordered" evidence="5">
    <location>
        <begin position="1"/>
        <end position="93"/>
    </location>
</feature>
<evidence type="ECO:0000256" key="2">
    <source>
        <dbReference type="ARBA" id="ARBA00022525"/>
    </source>
</evidence>
<evidence type="ECO:0000313" key="8">
    <source>
        <dbReference type="Proteomes" id="UP000371977"/>
    </source>
</evidence>
<feature type="domain" description="Gram-positive cocci surface proteins LPxTG" evidence="6">
    <location>
        <begin position="250"/>
        <end position="282"/>
    </location>
</feature>
<feature type="region of interest" description="Disordered" evidence="5">
    <location>
        <begin position="211"/>
        <end position="242"/>
    </location>
</feature>
<dbReference type="InterPro" id="IPR002989">
    <property type="entry name" value="Mycobac_pentapep"/>
</dbReference>
<accession>A0A6C2CBW5</accession>
<feature type="compositionally biased region" description="Polar residues" evidence="5">
    <location>
        <begin position="212"/>
        <end position="239"/>
    </location>
</feature>
<evidence type="ECO:0000313" key="7">
    <source>
        <dbReference type="EMBL" id="TYC51112.1"/>
    </source>
</evidence>
<keyword evidence="3" id="KW-0732">Signal</keyword>
<keyword evidence="8" id="KW-1185">Reference proteome</keyword>
<dbReference type="PROSITE" id="PS50847">
    <property type="entry name" value="GRAM_POS_ANCHORING"/>
    <property type="match status" value="1"/>
</dbReference>
<evidence type="ECO:0000256" key="5">
    <source>
        <dbReference type="SAM" id="MobiDB-lite"/>
    </source>
</evidence>
<evidence type="ECO:0000256" key="4">
    <source>
        <dbReference type="ARBA" id="ARBA00023088"/>
    </source>
</evidence>
<organism evidence="7 8">
    <name type="scientific">Weissella muntiaci</name>
    <dbReference type="NCBI Taxonomy" id="2508881"/>
    <lineage>
        <taxon>Bacteria</taxon>
        <taxon>Bacillati</taxon>
        <taxon>Bacillota</taxon>
        <taxon>Bacilli</taxon>
        <taxon>Lactobacillales</taxon>
        <taxon>Lactobacillaceae</taxon>
        <taxon>Weissella</taxon>
    </lineage>
</organism>
<evidence type="ECO:0000256" key="3">
    <source>
        <dbReference type="ARBA" id="ARBA00022729"/>
    </source>
</evidence>
<reference evidence="7 8" key="1">
    <citation type="submission" date="2019-01" db="EMBL/GenBank/DDBJ databases">
        <title>Weissella sp. nov., a novel lactic acid bacterium isolated from animal feces.</title>
        <authorList>
            <person name="Wang L.-T."/>
        </authorList>
    </citation>
    <scope>NUCLEOTIDE SEQUENCE [LARGE SCALE GENOMIC DNA]</scope>
    <source>
        <strain evidence="7 8">8H-2</strain>
    </source>
</reference>
<keyword evidence="2" id="KW-0964">Secreted</keyword>
<evidence type="ECO:0000259" key="6">
    <source>
        <dbReference type="PROSITE" id="PS50847"/>
    </source>
</evidence>
<dbReference type="Pfam" id="PF01469">
    <property type="entry name" value="Pentapeptide_2"/>
    <property type="match status" value="1"/>
</dbReference>
<sequence>NTGNSNTGSDNSGDNNTGNSNVGSDNSGDNNTGNSNAGSDNSGDNNTGNSNTGTDNSGDNNVGDNNKGSNNNGSGNVGDNNNGNNLIGNNLSNPELSVKNSTVTAGTWQPGDNFVGLTDHYGNYVTVNGITFVDRTAYGYFSDDISENVIQYVLSGDINVPGQYTVKYMWGSLSLTNSDLASLMEMMNLNDSGVLGDKTWATADITVLSAPDNGSESTSNSGVESGNSTSAGKNASGRSNLMDANGAEALPKTGYSSEGMLSLAGLTLLGLVGLSASRKKEI</sequence>